<feature type="domain" description="Helicase C-terminal" evidence="5">
    <location>
        <begin position="895"/>
        <end position="1047"/>
    </location>
</feature>
<dbReference type="Pfam" id="PF00176">
    <property type="entry name" value="SNF2-rel_dom"/>
    <property type="match status" value="1"/>
</dbReference>
<reference evidence="7" key="1">
    <citation type="journal article" date="2019" name="Int. J. Syst. Evol. Microbiol.">
        <title>The Global Catalogue of Microorganisms (GCM) 10K type strain sequencing project: providing services to taxonomists for standard genome sequencing and annotation.</title>
        <authorList>
            <consortium name="The Broad Institute Genomics Platform"/>
            <consortium name="The Broad Institute Genome Sequencing Center for Infectious Disease"/>
            <person name="Wu L."/>
            <person name="Ma J."/>
        </authorList>
    </citation>
    <scope>NUCLEOTIDE SEQUENCE [LARGE SCALE GENOMIC DNA]</scope>
    <source>
        <strain evidence="7">JCM 1490</strain>
    </source>
</reference>
<evidence type="ECO:0000259" key="4">
    <source>
        <dbReference type="PROSITE" id="PS51192"/>
    </source>
</evidence>
<evidence type="ECO:0000256" key="1">
    <source>
        <dbReference type="ARBA" id="ARBA00022801"/>
    </source>
</evidence>
<evidence type="ECO:0000259" key="3">
    <source>
        <dbReference type="PROSITE" id="PS50966"/>
    </source>
</evidence>
<keyword evidence="2" id="KW-0479">Metal-binding</keyword>
<accession>A0ABW2Q8K6</accession>
<dbReference type="InterPro" id="IPR001650">
    <property type="entry name" value="Helicase_C-like"/>
</dbReference>
<name>A0ABW2Q8K6_9MICO</name>
<feature type="domain" description="SWIM-type" evidence="3">
    <location>
        <begin position="59"/>
        <end position="103"/>
    </location>
</feature>
<dbReference type="InterPro" id="IPR014001">
    <property type="entry name" value="Helicase_ATP-bd"/>
</dbReference>
<dbReference type="RefSeq" id="WP_382394651.1">
    <property type="nucleotide sequence ID" value="NZ_JBHTCQ010000002.1"/>
</dbReference>
<dbReference type="InterPro" id="IPR038718">
    <property type="entry name" value="SNF2-like_sf"/>
</dbReference>
<proteinExistence type="predicted"/>
<keyword evidence="2" id="KW-0863">Zinc-finger</keyword>
<dbReference type="PROSITE" id="PS50966">
    <property type="entry name" value="ZF_SWIM"/>
    <property type="match status" value="1"/>
</dbReference>
<protein>
    <submittedName>
        <fullName evidence="6">SNF2-related protein</fullName>
    </submittedName>
</protein>
<dbReference type="InterPro" id="IPR000330">
    <property type="entry name" value="SNF2_N"/>
</dbReference>
<dbReference type="Pfam" id="PF00271">
    <property type="entry name" value="Helicase_C"/>
    <property type="match status" value="1"/>
</dbReference>
<evidence type="ECO:0000256" key="2">
    <source>
        <dbReference type="PROSITE-ProRule" id="PRU00325"/>
    </source>
</evidence>
<dbReference type="Proteomes" id="UP001596455">
    <property type="component" value="Unassembled WGS sequence"/>
</dbReference>
<dbReference type="Gene3D" id="3.40.50.10810">
    <property type="entry name" value="Tandem AAA-ATPase domain"/>
    <property type="match status" value="1"/>
</dbReference>
<dbReference type="CDD" id="cd18012">
    <property type="entry name" value="DEXQc_arch_SWI2_SNF2"/>
    <property type="match status" value="1"/>
</dbReference>
<dbReference type="SMART" id="SM00487">
    <property type="entry name" value="DEXDc"/>
    <property type="match status" value="1"/>
</dbReference>
<organism evidence="6 7">
    <name type="scientific">Georgenia alba</name>
    <dbReference type="NCBI Taxonomy" id="2233858"/>
    <lineage>
        <taxon>Bacteria</taxon>
        <taxon>Bacillati</taxon>
        <taxon>Actinomycetota</taxon>
        <taxon>Actinomycetes</taxon>
        <taxon>Micrococcales</taxon>
        <taxon>Bogoriellaceae</taxon>
        <taxon>Georgenia</taxon>
    </lineage>
</organism>
<evidence type="ECO:0000313" key="7">
    <source>
        <dbReference type="Proteomes" id="UP001596455"/>
    </source>
</evidence>
<dbReference type="CDD" id="cd18793">
    <property type="entry name" value="SF2_C_SNF"/>
    <property type="match status" value="1"/>
</dbReference>
<dbReference type="InterPro" id="IPR027417">
    <property type="entry name" value="P-loop_NTPase"/>
</dbReference>
<dbReference type="SMART" id="SM00490">
    <property type="entry name" value="HELICc"/>
    <property type="match status" value="1"/>
</dbReference>
<comment type="caution">
    <text evidence="6">The sequence shown here is derived from an EMBL/GenBank/DDBJ whole genome shotgun (WGS) entry which is preliminary data.</text>
</comment>
<sequence length="1059" mass="115431">MNVLAALTDDLLARHFGPQTLARARGYVERLLGQPSVEDLSTETVTAKAAVHGTDPLPYQVELHADLGRPGGTPAGHGWVSSVCSCPVGSMCKHGAALALALRQSFVPAQPAWQRHLDALTRELSAVSRDAASRSGEQQPMALQLSMSPPSRYHHANQPTIHLRPMRRGARNTWVRASAGWSELDRLIASGRVPPEQVEPLEALYLGMRAYGSSSTAKGPPLQAFGARLPRQLAAARDAGIELITAGALRSVSVREEPLVLAADAVVAETRTRFRLTLAIDDELWDGDHVILLGGARPTTAVLLDDGHLLVAPLAAPLPATAERLLLAGPVDVPASDSEAFHDRLAGLVQHVAVRSHDGSVQIPEPLRPSLELTVTWHSSTAADLRWAWSYGAVGRCALGDVDDLGGVRARGVEEEILASVPAGIRGHAAVTGGDALTLAVHDLPYLRGLDDVTVTEEQRPDFREATDAPEVSFEVLELEEDPGYTDWLDLAVTVRVGGEAVPLAQVLAALTLGEEFLVLPSGLYLPTAVPELQKLREVVEAASELRDRDGDRISVGTHDLGVWADLAEAGVISEQAAAWVERARALRDLTELPRPEPVGLTCELRPYQLEGFWWLAFLHQHGLGGILADDMGLGKTLQVLALVQHAREHGTGSPFLVVAPTSVVTAWETEASRHAPHLRVGVVRRRTDDVAQIAAESDLVVTTYTLLRLEKDAFTDRPWAGLVLDEAQQVKNHLSKTYAAARAVEADFRLAVTGTPFENRLMELWALLSLTVPGLYPWPKQFADRVVRPVERDGDEAALDRFRRRIRPFMLRRTKELVADDLPPKQEQVLEVTLTPRHRRLYDAWLAKERQRILGLVADFDKNRVAIFSALTKLRQLALDPALVGEEDTGGSAKLDVLLEHLREVTAEGHRALVFSQFTSYLARVREALEEHGIDATYLDGSTRDRGAVIEEFRTGSAPVFLISLKAGGSGLTLTEADYVFVLDPWWNPAAEAQAVDRAHRIGQERKVHVYRLVAAETIEQKVMQLKARKAELFGQVIDSGGASSTSIDAADIRALFD</sequence>
<dbReference type="SUPFAM" id="SSF52540">
    <property type="entry name" value="P-loop containing nucleoside triphosphate hydrolases"/>
    <property type="match status" value="2"/>
</dbReference>
<dbReference type="InterPro" id="IPR007527">
    <property type="entry name" value="Znf_SWIM"/>
</dbReference>
<gene>
    <name evidence="6" type="ORF">ACFQQL_12045</name>
</gene>
<dbReference type="EMBL" id="JBHTCQ010000002">
    <property type="protein sequence ID" value="MFC7405845.1"/>
    <property type="molecule type" value="Genomic_DNA"/>
</dbReference>
<feature type="domain" description="Helicase ATP-binding" evidence="4">
    <location>
        <begin position="617"/>
        <end position="775"/>
    </location>
</feature>
<keyword evidence="2" id="KW-0862">Zinc</keyword>
<evidence type="ECO:0000259" key="5">
    <source>
        <dbReference type="PROSITE" id="PS51194"/>
    </source>
</evidence>
<keyword evidence="1" id="KW-0378">Hydrolase</keyword>
<evidence type="ECO:0000313" key="6">
    <source>
        <dbReference type="EMBL" id="MFC7405845.1"/>
    </source>
</evidence>
<dbReference type="PROSITE" id="PS51192">
    <property type="entry name" value="HELICASE_ATP_BIND_1"/>
    <property type="match status" value="1"/>
</dbReference>
<keyword evidence="7" id="KW-1185">Reference proteome</keyword>
<dbReference type="PROSITE" id="PS51194">
    <property type="entry name" value="HELICASE_CTER"/>
    <property type="match status" value="1"/>
</dbReference>
<dbReference type="Gene3D" id="3.40.50.300">
    <property type="entry name" value="P-loop containing nucleotide triphosphate hydrolases"/>
    <property type="match status" value="1"/>
</dbReference>
<dbReference type="InterPro" id="IPR049730">
    <property type="entry name" value="SNF2/RAD54-like_C"/>
</dbReference>
<dbReference type="PANTHER" id="PTHR10799">
    <property type="entry name" value="SNF2/RAD54 HELICASE FAMILY"/>
    <property type="match status" value="1"/>
</dbReference>